<sequence length="268" mass="28404">MPDLSKASFTAPPEEHSFQALLFDMDGTIIDSTPAIEKYWAGIGAEIGVDPATILATSHGRRSIDTLAILAPHLANWDYICKAEGLVPLQHGSDAVEIPGARALLSSLEAASVPWAIVTSGTRPLVQGWIDVMKLAQPRNLITAEQVEKGKPDPAAYLLGAERLGITFPSPSPSPATSSVANGTTNNTISKGTDKGRDILVLEDAPSGIRAGKAAGFKVVALATSHEIPQLREAGADWIVRDMRSVVMKRWDAGAKRVVVEISEALVD</sequence>
<keyword evidence="3" id="KW-1185">Reference proteome</keyword>
<evidence type="ECO:0000313" key="2">
    <source>
        <dbReference type="EMBL" id="KAF2222894.1"/>
    </source>
</evidence>
<organism evidence="2 3">
    <name type="scientific">Elsinoe ampelina</name>
    <dbReference type="NCBI Taxonomy" id="302913"/>
    <lineage>
        <taxon>Eukaryota</taxon>
        <taxon>Fungi</taxon>
        <taxon>Dikarya</taxon>
        <taxon>Ascomycota</taxon>
        <taxon>Pezizomycotina</taxon>
        <taxon>Dothideomycetes</taxon>
        <taxon>Dothideomycetidae</taxon>
        <taxon>Myriangiales</taxon>
        <taxon>Elsinoaceae</taxon>
        <taxon>Elsinoe</taxon>
    </lineage>
</organism>
<dbReference type="Pfam" id="PF00702">
    <property type="entry name" value="Hydrolase"/>
    <property type="match status" value="1"/>
</dbReference>
<evidence type="ECO:0000313" key="3">
    <source>
        <dbReference type="Proteomes" id="UP000799538"/>
    </source>
</evidence>
<feature type="region of interest" description="Disordered" evidence="1">
    <location>
        <begin position="171"/>
        <end position="193"/>
    </location>
</feature>
<name>A0A6A6GB12_9PEZI</name>
<dbReference type="PRINTS" id="PR00413">
    <property type="entry name" value="HADHALOGNASE"/>
</dbReference>
<dbReference type="InterPro" id="IPR023198">
    <property type="entry name" value="PGP-like_dom2"/>
</dbReference>
<dbReference type="EMBL" id="ML992507">
    <property type="protein sequence ID" value="KAF2222894.1"/>
    <property type="molecule type" value="Genomic_DNA"/>
</dbReference>
<protein>
    <submittedName>
        <fullName evidence="2">HAD-like domain-containing protein</fullName>
    </submittedName>
</protein>
<dbReference type="OrthoDB" id="40579at2759"/>
<dbReference type="SFLD" id="SFLDS00003">
    <property type="entry name" value="Haloacid_Dehalogenase"/>
    <property type="match status" value="1"/>
</dbReference>
<dbReference type="InterPro" id="IPR036412">
    <property type="entry name" value="HAD-like_sf"/>
</dbReference>
<evidence type="ECO:0000256" key="1">
    <source>
        <dbReference type="SAM" id="MobiDB-lite"/>
    </source>
</evidence>
<dbReference type="CDD" id="cd07527">
    <property type="entry name" value="HAD_ScGPP-like"/>
    <property type="match status" value="1"/>
</dbReference>
<dbReference type="AlphaFoldDB" id="A0A6A6GB12"/>
<dbReference type="Gene3D" id="3.40.50.1000">
    <property type="entry name" value="HAD superfamily/HAD-like"/>
    <property type="match status" value="1"/>
</dbReference>
<feature type="compositionally biased region" description="Polar residues" evidence="1">
    <location>
        <begin position="180"/>
        <end position="191"/>
    </location>
</feature>
<dbReference type="SUPFAM" id="SSF56784">
    <property type="entry name" value="HAD-like"/>
    <property type="match status" value="1"/>
</dbReference>
<dbReference type="GO" id="GO:0050308">
    <property type="term" value="F:sugar-phosphatase activity"/>
    <property type="evidence" value="ECO:0007669"/>
    <property type="project" value="TreeGrafter"/>
</dbReference>
<dbReference type="PANTHER" id="PTHR43481:SF4">
    <property type="entry name" value="GLYCEROL-1-PHOSPHATE PHOSPHOHYDROLASE 1-RELATED"/>
    <property type="match status" value="1"/>
</dbReference>
<dbReference type="PANTHER" id="PTHR43481">
    <property type="entry name" value="FRUCTOSE-1-PHOSPHATE PHOSPHATASE"/>
    <property type="match status" value="1"/>
</dbReference>
<accession>A0A6A6GB12</accession>
<dbReference type="InterPro" id="IPR006439">
    <property type="entry name" value="HAD-SF_hydro_IA"/>
</dbReference>
<proteinExistence type="predicted"/>
<dbReference type="Proteomes" id="UP000799538">
    <property type="component" value="Unassembled WGS sequence"/>
</dbReference>
<reference evidence="3" key="1">
    <citation type="journal article" date="2020" name="Stud. Mycol.">
        <title>101 Dothideomycetes genomes: A test case for predicting lifestyles and emergence of pathogens.</title>
        <authorList>
            <person name="Haridas S."/>
            <person name="Albert R."/>
            <person name="Binder M."/>
            <person name="Bloem J."/>
            <person name="LaButti K."/>
            <person name="Salamov A."/>
            <person name="Andreopoulos B."/>
            <person name="Baker S."/>
            <person name="Barry K."/>
            <person name="Bills G."/>
            <person name="Bluhm B."/>
            <person name="Cannon C."/>
            <person name="Castanera R."/>
            <person name="Culley D."/>
            <person name="Daum C."/>
            <person name="Ezra D."/>
            <person name="Gonzalez J."/>
            <person name="Henrissat B."/>
            <person name="Kuo A."/>
            <person name="Liang C."/>
            <person name="Lipzen A."/>
            <person name="Lutzoni F."/>
            <person name="Magnuson J."/>
            <person name="Mondo S."/>
            <person name="Nolan M."/>
            <person name="Ohm R."/>
            <person name="Pangilinan J."/>
            <person name="Park H.-J."/>
            <person name="Ramirez L."/>
            <person name="Alfaro M."/>
            <person name="Sun H."/>
            <person name="Tritt A."/>
            <person name="Yoshinaga Y."/>
            <person name="Zwiers L.-H."/>
            <person name="Turgeon B."/>
            <person name="Goodwin S."/>
            <person name="Spatafora J."/>
            <person name="Crous P."/>
            <person name="Grigoriev I."/>
        </authorList>
    </citation>
    <scope>NUCLEOTIDE SEQUENCE [LARGE SCALE GENOMIC DNA]</scope>
    <source>
        <strain evidence="3">CECT 20119</strain>
    </source>
</reference>
<dbReference type="Gene3D" id="1.10.150.240">
    <property type="entry name" value="Putative phosphatase, domain 2"/>
    <property type="match status" value="1"/>
</dbReference>
<gene>
    <name evidence="2" type="ORF">BDZ85DRAFT_118860</name>
</gene>
<dbReference type="InterPro" id="IPR023214">
    <property type="entry name" value="HAD_sf"/>
</dbReference>
<dbReference type="SFLD" id="SFLDG01129">
    <property type="entry name" value="C1.5:_HAD__Beta-PGM__Phosphata"/>
    <property type="match status" value="1"/>
</dbReference>
<dbReference type="InterPro" id="IPR051806">
    <property type="entry name" value="HAD-like_SPP"/>
</dbReference>